<proteinExistence type="predicted"/>
<evidence type="ECO:0000313" key="1">
    <source>
        <dbReference type="EMBL" id="KAI3804670.1"/>
    </source>
</evidence>
<comment type="caution">
    <text evidence="1">The sequence shown here is derived from an EMBL/GenBank/DDBJ whole genome shotgun (WGS) entry which is preliminary data.</text>
</comment>
<organism evidence="1 2">
    <name type="scientific">Smallanthus sonchifolius</name>
    <dbReference type="NCBI Taxonomy" id="185202"/>
    <lineage>
        <taxon>Eukaryota</taxon>
        <taxon>Viridiplantae</taxon>
        <taxon>Streptophyta</taxon>
        <taxon>Embryophyta</taxon>
        <taxon>Tracheophyta</taxon>
        <taxon>Spermatophyta</taxon>
        <taxon>Magnoliopsida</taxon>
        <taxon>eudicotyledons</taxon>
        <taxon>Gunneridae</taxon>
        <taxon>Pentapetalae</taxon>
        <taxon>asterids</taxon>
        <taxon>campanulids</taxon>
        <taxon>Asterales</taxon>
        <taxon>Asteraceae</taxon>
        <taxon>Asteroideae</taxon>
        <taxon>Heliantheae alliance</taxon>
        <taxon>Millerieae</taxon>
        <taxon>Smallanthus</taxon>
    </lineage>
</organism>
<accession>A0ACB9IAY6</accession>
<sequence>MGGLGSHAYTITKEGILGFKKKLFMRTRQVWDPCELCLTSCRAIKYASGRLSWFPKRYNRRRSGTKNGRERQFINRRCGSVDDVAHAVLFLASDESGFITGHNLVIDGGYTTSSISMTFIYRDKKKESDEDDPS</sequence>
<dbReference type="EMBL" id="CM042026">
    <property type="protein sequence ID" value="KAI3804670.1"/>
    <property type="molecule type" value="Genomic_DNA"/>
</dbReference>
<keyword evidence="2" id="KW-1185">Reference proteome</keyword>
<dbReference type="Proteomes" id="UP001056120">
    <property type="component" value="Linkage Group LG09"/>
</dbReference>
<name>A0ACB9IAY6_9ASTR</name>
<evidence type="ECO:0000313" key="2">
    <source>
        <dbReference type="Proteomes" id="UP001056120"/>
    </source>
</evidence>
<reference evidence="1 2" key="2">
    <citation type="journal article" date="2022" name="Mol. Ecol. Resour.">
        <title>The genomes of chicory, endive, great burdock and yacon provide insights into Asteraceae paleo-polyploidization history and plant inulin production.</title>
        <authorList>
            <person name="Fan W."/>
            <person name="Wang S."/>
            <person name="Wang H."/>
            <person name="Wang A."/>
            <person name="Jiang F."/>
            <person name="Liu H."/>
            <person name="Zhao H."/>
            <person name="Xu D."/>
            <person name="Zhang Y."/>
        </authorList>
    </citation>
    <scope>NUCLEOTIDE SEQUENCE [LARGE SCALE GENOMIC DNA]</scope>
    <source>
        <strain evidence="2">cv. Yunnan</strain>
        <tissue evidence="1">Leaves</tissue>
    </source>
</reference>
<gene>
    <name evidence="1" type="ORF">L1987_26389</name>
</gene>
<protein>
    <submittedName>
        <fullName evidence="1">Uncharacterized protein</fullName>
    </submittedName>
</protein>
<reference evidence="2" key="1">
    <citation type="journal article" date="2022" name="Mol. Ecol. Resour.">
        <title>The genomes of chicory, endive, great burdock and yacon provide insights into Asteraceae palaeo-polyploidization history and plant inulin production.</title>
        <authorList>
            <person name="Fan W."/>
            <person name="Wang S."/>
            <person name="Wang H."/>
            <person name="Wang A."/>
            <person name="Jiang F."/>
            <person name="Liu H."/>
            <person name="Zhao H."/>
            <person name="Xu D."/>
            <person name="Zhang Y."/>
        </authorList>
    </citation>
    <scope>NUCLEOTIDE SEQUENCE [LARGE SCALE GENOMIC DNA]</scope>
    <source>
        <strain evidence="2">cv. Yunnan</strain>
    </source>
</reference>